<keyword evidence="4" id="KW-0472">Membrane</keyword>
<dbReference type="PANTHER" id="PTHR24093:SF369">
    <property type="entry name" value="CALCIUM-TRANSPORTING ATPASE"/>
    <property type="match status" value="1"/>
</dbReference>
<dbReference type="Proteomes" id="UP000269396">
    <property type="component" value="Unassembled WGS sequence"/>
</dbReference>
<evidence type="ECO:0000256" key="4">
    <source>
        <dbReference type="SAM" id="Phobius"/>
    </source>
</evidence>
<dbReference type="Gene3D" id="1.20.1110.10">
    <property type="entry name" value="Calcium-transporting ATPase, transmembrane domain"/>
    <property type="match status" value="2"/>
</dbReference>
<reference evidence="6 7" key="1">
    <citation type="submission" date="2018-11" db="EMBL/GenBank/DDBJ databases">
        <authorList>
            <consortium name="Pathogen Informatics"/>
        </authorList>
    </citation>
    <scope>NUCLEOTIDE SEQUENCE [LARGE SCALE GENOMIC DNA]</scope>
    <source>
        <strain>Denwood</strain>
        <strain evidence="7">Zambia</strain>
    </source>
</reference>
<name>A0A3P8G3R5_9TREM</name>
<dbReference type="InterPro" id="IPR036412">
    <property type="entry name" value="HAD-like_sf"/>
</dbReference>
<evidence type="ECO:0000259" key="5">
    <source>
        <dbReference type="Pfam" id="PF00689"/>
    </source>
</evidence>
<feature type="domain" description="Cation-transporting P-type ATPase C-terminal" evidence="5">
    <location>
        <begin position="59"/>
        <end position="130"/>
    </location>
</feature>
<dbReference type="GO" id="GO:0012505">
    <property type="term" value="C:endomembrane system"/>
    <property type="evidence" value="ECO:0007669"/>
    <property type="project" value="UniProtKB-SubCell"/>
</dbReference>
<dbReference type="InterPro" id="IPR006068">
    <property type="entry name" value="ATPase_P-typ_cation-transptr_C"/>
</dbReference>
<feature type="transmembrane region" description="Helical" evidence="4">
    <location>
        <begin position="111"/>
        <end position="129"/>
    </location>
</feature>
<dbReference type="SUPFAM" id="SSF56784">
    <property type="entry name" value="HAD-like"/>
    <property type="match status" value="1"/>
</dbReference>
<gene>
    <name evidence="6" type="ORF">SMTD_LOCUS14756</name>
</gene>
<dbReference type="PANTHER" id="PTHR24093">
    <property type="entry name" value="CATION TRANSPORTING ATPASE"/>
    <property type="match status" value="1"/>
</dbReference>
<keyword evidence="7" id="KW-1185">Reference proteome</keyword>
<keyword evidence="2" id="KW-0479">Metal-binding</keyword>
<accession>A0A3P8G3R5</accession>
<keyword evidence="3" id="KW-0460">Magnesium</keyword>
<protein>
    <recommendedName>
        <fullName evidence="5">Cation-transporting P-type ATPase C-terminal domain-containing protein</fullName>
    </recommendedName>
</protein>
<dbReference type="AlphaFoldDB" id="A0A3P8G3R5"/>
<evidence type="ECO:0000256" key="2">
    <source>
        <dbReference type="ARBA" id="ARBA00022723"/>
    </source>
</evidence>
<dbReference type="SUPFAM" id="SSF81665">
    <property type="entry name" value="Calcium ATPase, transmembrane domain M"/>
    <property type="match status" value="1"/>
</dbReference>
<evidence type="ECO:0000256" key="3">
    <source>
        <dbReference type="ARBA" id="ARBA00022842"/>
    </source>
</evidence>
<keyword evidence="4" id="KW-0812">Transmembrane</keyword>
<dbReference type="GO" id="GO:0051480">
    <property type="term" value="P:regulation of cytosolic calcium ion concentration"/>
    <property type="evidence" value="ECO:0007669"/>
    <property type="project" value="TreeGrafter"/>
</dbReference>
<evidence type="ECO:0000313" key="7">
    <source>
        <dbReference type="Proteomes" id="UP000269396"/>
    </source>
</evidence>
<dbReference type="GO" id="GO:0005886">
    <property type="term" value="C:plasma membrane"/>
    <property type="evidence" value="ECO:0007669"/>
    <property type="project" value="TreeGrafter"/>
</dbReference>
<sequence>MKRADVGFAMGIAGTDVAKEASDIILTDDNFSSIVKAVMWGRNVYDSITKFLQFQLTDSPLKAIQMLWVNLIMDTLASLALATEQPSVELLDRAPYGRTQPLISRQMAKNILGHSLYQLGVIFFLLFYGKSI</sequence>
<proteinExistence type="predicted"/>
<evidence type="ECO:0000256" key="1">
    <source>
        <dbReference type="ARBA" id="ARBA00004127"/>
    </source>
</evidence>
<dbReference type="Pfam" id="PF00689">
    <property type="entry name" value="Cation_ATPase_C"/>
    <property type="match status" value="1"/>
</dbReference>
<evidence type="ECO:0000313" key="6">
    <source>
        <dbReference type="EMBL" id="VDP66718.1"/>
    </source>
</evidence>
<dbReference type="GO" id="GO:0005388">
    <property type="term" value="F:P-type calcium transporter activity"/>
    <property type="evidence" value="ECO:0007669"/>
    <property type="project" value="TreeGrafter"/>
</dbReference>
<dbReference type="InterPro" id="IPR023298">
    <property type="entry name" value="ATPase_P-typ_TM_dom_sf"/>
</dbReference>
<dbReference type="GO" id="GO:0046872">
    <property type="term" value="F:metal ion binding"/>
    <property type="evidence" value="ECO:0007669"/>
    <property type="project" value="UniProtKB-KW"/>
</dbReference>
<dbReference type="EMBL" id="UZAL01035010">
    <property type="protein sequence ID" value="VDP66718.1"/>
    <property type="molecule type" value="Genomic_DNA"/>
</dbReference>
<comment type="subcellular location">
    <subcellularLocation>
        <location evidence="1">Endomembrane system</location>
        <topology evidence="1">Multi-pass membrane protein</topology>
    </subcellularLocation>
</comment>
<organism evidence="6 7">
    <name type="scientific">Schistosoma mattheei</name>
    <dbReference type="NCBI Taxonomy" id="31246"/>
    <lineage>
        <taxon>Eukaryota</taxon>
        <taxon>Metazoa</taxon>
        <taxon>Spiralia</taxon>
        <taxon>Lophotrochozoa</taxon>
        <taxon>Platyhelminthes</taxon>
        <taxon>Trematoda</taxon>
        <taxon>Digenea</taxon>
        <taxon>Strigeidida</taxon>
        <taxon>Schistosomatoidea</taxon>
        <taxon>Schistosomatidae</taxon>
        <taxon>Schistosoma</taxon>
    </lineage>
</organism>
<keyword evidence="4" id="KW-1133">Transmembrane helix</keyword>